<evidence type="ECO:0000256" key="4">
    <source>
        <dbReference type="ARBA" id="ARBA00022989"/>
    </source>
</evidence>
<gene>
    <name evidence="8" type="primary">CAT2_3</name>
    <name evidence="8" type="ORF">CK203_085915</name>
</gene>
<dbReference type="Gene3D" id="1.20.1740.10">
    <property type="entry name" value="Amino acid/polyamine transporter I"/>
    <property type="match status" value="1"/>
</dbReference>
<evidence type="ECO:0000259" key="7">
    <source>
        <dbReference type="Pfam" id="PF13966"/>
    </source>
</evidence>
<dbReference type="InterPro" id="IPR026960">
    <property type="entry name" value="RVT-Znf"/>
</dbReference>
<evidence type="ECO:0000256" key="3">
    <source>
        <dbReference type="ARBA" id="ARBA00022692"/>
    </source>
</evidence>
<organism evidence="8 9">
    <name type="scientific">Vitis vinifera</name>
    <name type="common">Grape</name>
    <dbReference type="NCBI Taxonomy" id="29760"/>
    <lineage>
        <taxon>Eukaryota</taxon>
        <taxon>Viridiplantae</taxon>
        <taxon>Streptophyta</taxon>
        <taxon>Embryophyta</taxon>
        <taxon>Tracheophyta</taxon>
        <taxon>Spermatophyta</taxon>
        <taxon>Magnoliopsida</taxon>
        <taxon>eudicotyledons</taxon>
        <taxon>Gunneridae</taxon>
        <taxon>Pentapetalae</taxon>
        <taxon>rosids</taxon>
        <taxon>Vitales</taxon>
        <taxon>Vitaceae</taxon>
        <taxon>Viteae</taxon>
        <taxon>Vitis</taxon>
    </lineage>
</organism>
<feature type="domain" description="Reverse transcriptase zinc-binding" evidence="7">
    <location>
        <begin position="109"/>
        <end position="198"/>
    </location>
</feature>
<dbReference type="EMBL" id="QGNW01001614">
    <property type="protein sequence ID" value="RVW35125.1"/>
    <property type="molecule type" value="Genomic_DNA"/>
</dbReference>
<comment type="similarity">
    <text evidence="2">Belongs to the amino acid-polyamine-organocation (APC) superfamily. Cationic amino acid transporter (CAT) (TC 2.A.3.3) family.</text>
</comment>
<dbReference type="GO" id="GO:0016020">
    <property type="term" value="C:membrane"/>
    <property type="evidence" value="ECO:0007669"/>
    <property type="project" value="UniProtKB-SubCell"/>
</dbReference>
<dbReference type="Pfam" id="PF00324">
    <property type="entry name" value="AA_permease"/>
    <property type="match status" value="1"/>
</dbReference>
<feature type="domain" description="Amino acid permease/ SLC12A" evidence="6">
    <location>
        <begin position="357"/>
        <end position="423"/>
    </location>
</feature>
<protein>
    <submittedName>
        <fullName evidence="8">Cationic amino acid transporter 2, vacuolar</fullName>
    </submittedName>
</protein>
<comment type="subcellular location">
    <subcellularLocation>
        <location evidence="1">Membrane</location>
        <topology evidence="1">Multi-pass membrane protein</topology>
    </subcellularLocation>
</comment>
<dbReference type="InterPro" id="IPR004841">
    <property type="entry name" value="AA-permease/SLC12A_dom"/>
</dbReference>
<evidence type="ECO:0000256" key="5">
    <source>
        <dbReference type="ARBA" id="ARBA00023136"/>
    </source>
</evidence>
<name>A0A438DI14_VITVI</name>
<evidence type="ECO:0000313" key="8">
    <source>
        <dbReference type="EMBL" id="RVW35125.1"/>
    </source>
</evidence>
<evidence type="ECO:0000259" key="6">
    <source>
        <dbReference type="Pfam" id="PF00324"/>
    </source>
</evidence>
<dbReference type="Pfam" id="PF13966">
    <property type="entry name" value="zf-RVT"/>
    <property type="match status" value="1"/>
</dbReference>
<proteinExistence type="inferred from homology"/>
<keyword evidence="4" id="KW-1133">Transmembrane helix</keyword>
<dbReference type="AlphaFoldDB" id="A0A438DI14"/>
<dbReference type="PANTHER" id="PTHR43243:SF15">
    <property type="entry name" value="CATIONIC AMINO ACID TRANSPORTER 4, VACUOLAR"/>
    <property type="match status" value="1"/>
</dbReference>
<dbReference type="Proteomes" id="UP000288805">
    <property type="component" value="Unassembled WGS sequence"/>
</dbReference>
<evidence type="ECO:0000313" key="9">
    <source>
        <dbReference type="Proteomes" id="UP000288805"/>
    </source>
</evidence>
<evidence type="ECO:0000256" key="1">
    <source>
        <dbReference type="ARBA" id="ARBA00004141"/>
    </source>
</evidence>
<dbReference type="GO" id="GO:0055085">
    <property type="term" value="P:transmembrane transport"/>
    <property type="evidence" value="ECO:0007669"/>
    <property type="project" value="InterPro"/>
</dbReference>
<comment type="caution">
    <text evidence="8">The sequence shown here is derived from an EMBL/GenBank/DDBJ whole genome shotgun (WGS) entry which is preliminary data.</text>
</comment>
<dbReference type="PANTHER" id="PTHR43243">
    <property type="entry name" value="INNER MEMBRANE TRANSPORTER YGJI-RELATED"/>
    <property type="match status" value="1"/>
</dbReference>
<keyword evidence="3" id="KW-0812">Transmembrane</keyword>
<accession>A0A438DI14</accession>
<evidence type="ECO:0000256" key="2">
    <source>
        <dbReference type="ARBA" id="ARBA00008572"/>
    </source>
</evidence>
<sequence length="424" mass="47588">MLTKEFSPFVRLVVGNGKRIRFWEDLWWGNQTLCSQFADLYRVISVKNLTVSNVLGNSLPLSWNFNFRRNLMDSEIDLLQRLMSSLNSVLFSPSSSDSRAWSLSSSGLFSVKYFFLALSKVSNPLMFLLAKFLWSSKVPSKVKALAWLVAHGKVNTNDKLQLRRPYKALCPQWCILCKGNGKSIDHLFLHCPVTIGLWHRLFNLVGLVWVPPRSLEDMLQERNNRIFEDKGRTEEMVWDLIRFYSSLWASCTEAFRGVPLNILQLNWIGQPTWLMEGLGRNKGPGAIRLARYHLGCELPWHVAVRRRQWHSFEPASARLGIFSWAPLLANHVVDLLAKIDDLSKVLGSVGTWISQPGVGSTIGAGVYILVGTVARENTGPALTISFLIAGIAAALSAFCYAELACRCPSAGSAYHYSYICVGEG</sequence>
<reference evidence="8 9" key="1">
    <citation type="journal article" date="2018" name="PLoS Genet.">
        <title>Population sequencing reveals clonal diversity and ancestral inbreeding in the grapevine cultivar Chardonnay.</title>
        <authorList>
            <person name="Roach M.J."/>
            <person name="Johnson D.L."/>
            <person name="Bohlmann J."/>
            <person name="van Vuuren H.J."/>
            <person name="Jones S.J."/>
            <person name="Pretorius I.S."/>
            <person name="Schmidt S.A."/>
            <person name="Borneman A.R."/>
        </authorList>
    </citation>
    <scope>NUCLEOTIDE SEQUENCE [LARGE SCALE GENOMIC DNA]</scope>
    <source>
        <strain evidence="9">cv. Chardonnay</strain>
        <tissue evidence="8">Leaf</tissue>
    </source>
</reference>
<keyword evidence="5" id="KW-0472">Membrane</keyword>